<sequence length="99" mass="11112">MTHRDPHASHRKVAARMCSGCPFAPDRDWRAVPYSPEDWRHALTRIVGGERWICHASCDGYWVTERSLYCRGAHEGRPVVVPAGEDVPFEPGELLDVAG</sequence>
<comment type="caution">
    <text evidence="1">The sequence shown here is derived from an EMBL/GenBank/DDBJ whole genome shotgun (WGS) entry which is preliminary data.</text>
</comment>
<dbReference type="EMBL" id="BOPV01000001">
    <property type="protein sequence ID" value="GIL38931.1"/>
    <property type="molecule type" value="Genomic_DNA"/>
</dbReference>
<accession>A0A8S8XAP1</accession>
<dbReference type="Proteomes" id="UP000681075">
    <property type="component" value="Unassembled WGS sequence"/>
</dbReference>
<dbReference type="RefSeq" id="WP_420242031.1">
    <property type="nucleotide sequence ID" value="NZ_BOPV01000001.1"/>
</dbReference>
<protein>
    <submittedName>
        <fullName evidence="1">Uncharacterized protein</fullName>
    </submittedName>
</protein>
<organism evidence="1 2">
    <name type="scientific">Roseiterribacter gracilis</name>
    <dbReference type="NCBI Taxonomy" id="2812848"/>
    <lineage>
        <taxon>Bacteria</taxon>
        <taxon>Pseudomonadati</taxon>
        <taxon>Pseudomonadota</taxon>
        <taxon>Alphaproteobacteria</taxon>
        <taxon>Rhodospirillales</taxon>
        <taxon>Roseiterribacteraceae</taxon>
        <taxon>Roseiterribacter</taxon>
    </lineage>
</organism>
<proteinExistence type="predicted"/>
<evidence type="ECO:0000313" key="2">
    <source>
        <dbReference type="Proteomes" id="UP000681075"/>
    </source>
</evidence>
<reference evidence="1" key="1">
    <citation type="submission" date="2021-02" db="EMBL/GenBank/DDBJ databases">
        <title>Genome sequence of Rhodospirillales sp. strain TMPK1 isolated from soil.</title>
        <authorList>
            <person name="Nakai R."/>
            <person name="Kusada H."/>
            <person name="Tamaki H."/>
        </authorList>
    </citation>
    <scope>NUCLEOTIDE SEQUENCE</scope>
    <source>
        <strain evidence="1">TMPK1</strain>
    </source>
</reference>
<evidence type="ECO:0000313" key="1">
    <source>
        <dbReference type="EMBL" id="GIL38931.1"/>
    </source>
</evidence>
<name>A0A8S8XAP1_9PROT</name>
<dbReference type="AlphaFoldDB" id="A0A8S8XAP1"/>
<gene>
    <name evidence="1" type="ORF">TMPK1_11680</name>
</gene>
<keyword evidence="2" id="KW-1185">Reference proteome</keyword>